<sequence length="121" mass="13745">MYVLSQRSKDRLKGVNPDLVKVVERAIQISEIDFMVIEGVRTLEKQKENVKKGVSKTLNSRHLTGDAVDLGPLVNRDIPWKDWSKFELVAKAMKQAAKELGVKIEWGGDWKSFPDGPHFQV</sequence>
<keyword evidence="3" id="KW-1185">Reference proteome</keyword>
<gene>
    <name evidence="2" type="ORF">Pm5461_101</name>
</gene>
<dbReference type="Pfam" id="PF13539">
    <property type="entry name" value="Peptidase_M15_4"/>
    <property type="match status" value="1"/>
</dbReference>
<dbReference type="Proteomes" id="UP000202749">
    <property type="component" value="Segment"/>
</dbReference>
<dbReference type="Gene3D" id="3.30.1380.10">
    <property type="match status" value="1"/>
</dbReference>
<feature type="domain" description="Peptidase M15C" evidence="1">
    <location>
        <begin position="55"/>
        <end position="121"/>
    </location>
</feature>
<dbReference type="EC" id="3.2.1.-" evidence="2"/>
<dbReference type="GO" id="GO:0016798">
    <property type="term" value="F:hydrolase activity, acting on glycosyl bonds"/>
    <property type="evidence" value="ECO:0007669"/>
    <property type="project" value="UniProtKB-KW"/>
</dbReference>
<dbReference type="OrthoDB" id="12686at10239"/>
<dbReference type="RefSeq" id="YP_009195522.1">
    <property type="nucleotide sequence ID" value="NC_028762.1"/>
</dbReference>
<proteinExistence type="predicted"/>
<dbReference type="CDD" id="cd14845">
    <property type="entry name" value="L-Ala-D-Glu_peptidase_like"/>
    <property type="match status" value="1"/>
</dbReference>
<evidence type="ECO:0000259" key="1">
    <source>
        <dbReference type="Pfam" id="PF13539"/>
    </source>
</evidence>
<reference evidence="2 3" key="1">
    <citation type="submission" date="2015-03" db="EMBL/GenBank/DDBJ databases">
        <authorList>
            <person name="Melo L.D.R."/>
            <person name="Veiga P."/>
            <person name="Cerca N."/>
            <person name="Kropinski A.M."/>
            <person name="Azeredo J."/>
            <person name="Almeida C."/>
            <person name="Sillankorva S."/>
        </authorList>
    </citation>
    <scope>NUCLEOTIDE SEQUENCE [LARGE SCALE GENOMIC DNA]</scope>
</reference>
<dbReference type="GeneID" id="26622903"/>
<evidence type="ECO:0000313" key="2">
    <source>
        <dbReference type="EMBL" id="AKA61966.1"/>
    </source>
</evidence>
<accession>A0A0G2SSJ3</accession>
<dbReference type="SUPFAM" id="SSF55166">
    <property type="entry name" value="Hedgehog/DD-peptidase"/>
    <property type="match status" value="1"/>
</dbReference>
<name>A0A0G2SSJ3_9CAUD</name>
<dbReference type="EMBL" id="KP890823">
    <property type="protein sequence ID" value="AKA61966.1"/>
    <property type="molecule type" value="Genomic_DNA"/>
</dbReference>
<keyword evidence="2" id="KW-0378">Hydrolase</keyword>
<dbReference type="KEGG" id="vg:26622903"/>
<dbReference type="InterPro" id="IPR039561">
    <property type="entry name" value="Peptidase_M15C"/>
</dbReference>
<evidence type="ECO:0000313" key="3">
    <source>
        <dbReference type="Proteomes" id="UP000202749"/>
    </source>
</evidence>
<dbReference type="GO" id="GO:0008233">
    <property type="term" value="F:peptidase activity"/>
    <property type="evidence" value="ECO:0007669"/>
    <property type="project" value="InterPro"/>
</dbReference>
<organism evidence="2 3">
    <name type="scientific">Proteus phage vB_PmiM_Pm5461</name>
    <dbReference type="NCBI Taxonomy" id="1636250"/>
    <lineage>
        <taxon>Viruses</taxon>
        <taxon>Duplodnaviria</taxon>
        <taxon>Heunggongvirae</taxon>
        <taxon>Uroviricota</taxon>
        <taxon>Caudoviricetes</taxon>
        <taxon>Pantevenvirales</taxon>
        <taxon>Straboviridae</taxon>
        <taxon>Bragavirus</taxon>
        <taxon>Bragavirus pm5461</taxon>
    </lineage>
</organism>
<dbReference type="InterPro" id="IPR009045">
    <property type="entry name" value="Zn_M74/Hedgehog-like"/>
</dbReference>
<protein>
    <submittedName>
        <fullName evidence="2">Endolysin</fullName>
        <ecNumber evidence="2">3.2.1.-</ecNumber>
    </submittedName>
</protein>
<keyword evidence="2" id="KW-0326">Glycosidase</keyword>